<feature type="region of interest" description="Disordered" evidence="1">
    <location>
        <begin position="15"/>
        <end position="43"/>
    </location>
</feature>
<name>A0A5B0NSJ4_PUCGR</name>
<organism evidence="4 6">
    <name type="scientific">Puccinia graminis f. sp. tritici</name>
    <dbReference type="NCBI Taxonomy" id="56615"/>
    <lineage>
        <taxon>Eukaryota</taxon>
        <taxon>Fungi</taxon>
        <taxon>Dikarya</taxon>
        <taxon>Basidiomycota</taxon>
        <taxon>Pucciniomycotina</taxon>
        <taxon>Pucciniomycetes</taxon>
        <taxon>Pucciniales</taxon>
        <taxon>Pucciniaceae</taxon>
        <taxon>Puccinia</taxon>
    </lineage>
</organism>
<evidence type="ECO:0000313" key="4">
    <source>
        <dbReference type="EMBL" id="KAA1091883.1"/>
    </source>
</evidence>
<dbReference type="EMBL" id="VDEP01000381">
    <property type="protein sequence ID" value="KAA1091883.1"/>
    <property type="molecule type" value="Genomic_DNA"/>
</dbReference>
<dbReference type="EMBL" id="VSWC01000093">
    <property type="protein sequence ID" value="KAA1089285.1"/>
    <property type="molecule type" value="Genomic_DNA"/>
</dbReference>
<dbReference type="Proteomes" id="UP000325313">
    <property type="component" value="Unassembled WGS sequence"/>
</dbReference>
<evidence type="ECO:0000256" key="1">
    <source>
        <dbReference type="SAM" id="MobiDB-lite"/>
    </source>
</evidence>
<evidence type="ECO:0000256" key="2">
    <source>
        <dbReference type="SAM" id="Phobius"/>
    </source>
</evidence>
<keyword evidence="2" id="KW-0812">Transmembrane</keyword>
<dbReference type="AlphaFoldDB" id="A0A5B0NSJ4"/>
<keyword evidence="5" id="KW-1185">Reference proteome</keyword>
<evidence type="ECO:0000313" key="3">
    <source>
        <dbReference type="EMBL" id="KAA1089285.1"/>
    </source>
</evidence>
<keyword evidence="2" id="KW-1133">Transmembrane helix</keyword>
<dbReference type="Proteomes" id="UP000324748">
    <property type="component" value="Unassembled WGS sequence"/>
</dbReference>
<accession>A0A5B0NSJ4</accession>
<sequence length="114" mass="12683">MLDCRMPIYVISTDQSGKLRGDDRNPPIDLEGRPPQGTLKNLGELPPDLDLGGHYRLTGSPPLIYKNASQLYSLLQHQPSNANQPTCFSIIFLCSFFINRAVHILLMLTISSQS</sequence>
<evidence type="ECO:0000313" key="5">
    <source>
        <dbReference type="Proteomes" id="UP000324748"/>
    </source>
</evidence>
<feature type="transmembrane region" description="Helical" evidence="2">
    <location>
        <begin position="88"/>
        <end position="110"/>
    </location>
</feature>
<reference evidence="5 6" key="1">
    <citation type="submission" date="2019-05" db="EMBL/GenBank/DDBJ databases">
        <title>Emergence of the Ug99 lineage of the wheat stem rust pathogen through somatic hybridization.</title>
        <authorList>
            <person name="Li F."/>
            <person name="Upadhyaya N.M."/>
            <person name="Sperschneider J."/>
            <person name="Matny O."/>
            <person name="Nguyen-Phuc H."/>
            <person name="Mago R."/>
            <person name="Raley C."/>
            <person name="Miller M.E."/>
            <person name="Silverstein K.A.T."/>
            <person name="Henningsen E."/>
            <person name="Hirsch C.D."/>
            <person name="Visser B."/>
            <person name="Pretorius Z.A."/>
            <person name="Steffenson B.J."/>
            <person name="Schwessinger B."/>
            <person name="Dodds P.N."/>
            <person name="Figueroa M."/>
        </authorList>
    </citation>
    <scope>NUCLEOTIDE SEQUENCE [LARGE SCALE GENOMIC DNA]</scope>
    <source>
        <strain evidence="3">21-0</strain>
        <strain evidence="4 6">Ug99</strain>
    </source>
</reference>
<keyword evidence="2" id="KW-0472">Membrane</keyword>
<evidence type="ECO:0000313" key="6">
    <source>
        <dbReference type="Proteomes" id="UP000325313"/>
    </source>
</evidence>
<protein>
    <submittedName>
        <fullName evidence="4">Uncharacterized protein</fullName>
    </submittedName>
</protein>
<comment type="caution">
    <text evidence="4">The sequence shown here is derived from an EMBL/GenBank/DDBJ whole genome shotgun (WGS) entry which is preliminary data.</text>
</comment>
<gene>
    <name evidence="3" type="ORF">PGT21_012963</name>
    <name evidence="4" type="ORF">PGTUg99_015178</name>
</gene>
<feature type="compositionally biased region" description="Basic and acidic residues" evidence="1">
    <location>
        <begin position="17"/>
        <end position="32"/>
    </location>
</feature>
<proteinExistence type="predicted"/>